<feature type="transmembrane region" description="Helical" evidence="8">
    <location>
        <begin position="189"/>
        <end position="210"/>
    </location>
</feature>
<dbReference type="AlphaFoldDB" id="N2APC2"/>
<feature type="transmembrane region" description="Helical" evidence="8">
    <location>
        <begin position="96"/>
        <end position="121"/>
    </location>
</feature>
<name>N2APC2_9FIRM</name>
<dbReference type="PANTHER" id="PTHR43357:SF4">
    <property type="entry name" value="INNER MEMBRANE ABC TRANSPORTER PERMEASE PROTEIN YDCV"/>
    <property type="match status" value="1"/>
</dbReference>
<evidence type="ECO:0000259" key="9">
    <source>
        <dbReference type="PROSITE" id="PS50928"/>
    </source>
</evidence>
<evidence type="ECO:0000256" key="2">
    <source>
        <dbReference type="ARBA" id="ARBA00022448"/>
    </source>
</evidence>
<protein>
    <submittedName>
        <fullName evidence="11">ABC transporter permease subunit</fullName>
    </submittedName>
</protein>
<feature type="domain" description="ABC transmembrane type-1" evidence="9">
    <location>
        <begin position="61"/>
        <end position="251"/>
    </location>
</feature>
<dbReference type="CDD" id="cd06261">
    <property type="entry name" value="TM_PBP2"/>
    <property type="match status" value="1"/>
</dbReference>
<evidence type="ECO:0000256" key="4">
    <source>
        <dbReference type="ARBA" id="ARBA00022519"/>
    </source>
</evidence>
<dbReference type="OrthoDB" id="9782004at2"/>
<dbReference type="InterPro" id="IPR035906">
    <property type="entry name" value="MetI-like_sf"/>
</dbReference>
<evidence type="ECO:0000313" key="10">
    <source>
        <dbReference type="EMBL" id="NDO71089.1"/>
    </source>
</evidence>
<dbReference type="Proteomes" id="UP000274920">
    <property type="component" value="Unassembled WGS sequence"/>
</dbReference>
<dbReference type="eggNOG" id="COG1177">
    <property type="taxonomic scope" value="Bacteria"/>
</dbReference>
<dbReference type="SUPFAM" id="SSF161098">
    <property type="entry name" value="MetI-like"/>
    <property type="match status" value="1"/>
</dbReference>
<accession>A0A3R8JRR7</accession>
<accession>N2APC2</accession>
<gene>
    <name evidence="11" type="ORF">EBB54_26975</name>
    <name evidence="10" type="ORF">FMM80_21515</name>
</gene>
<dbReference type="EMBL" id="VIRB01000129">
    <property type="protein sequence ID" value="NDO71089.1"/>
    <property type="molecule type" value="Genomic_DNA"/>
</dbReference>
<dbReference type="PANTHER" id="PTHR43357">
    <property type="entry name" value="INNER MEMBRANE ABC TRANSPORTER PERMEASE PROTEIN YDCV"/>
    <property type="match status" value="1"/>
</dbReference>
<evidence type="ECO:0000256" key="5">
    <source>
        <dbReference type="ARBA" id="ARBA00022692"/>
    </source>
</evidence>
<evidence type="ECO:0000313" key="11">
    <source>
        <dbReference type="EMBL" id="RRK34578.1"/>
    </source>
</evidence>
<dbReference type="PROSITE" id="PS50928">
    <property type="entry name" value="ABC_TM1"/>
    <property type="match status" value="1"/>
</dbReference>
<evidence type="ECO:0000256" key="1">
    <source>
        <dbReference type="ARBA" id="ARBA00004429"/>
    </source>
</evidence>
<keyword evidence="4" id="KW-0997">Cell inner membrane</keyword>
<dbReference type="Pfam" id="PF00528">
    <property type="entry name" value="BPD_transp_1"/>
    <property type="match status" value="1"/>
</dbReference>
<evidence type="ECO:0000256" key="7">
    <source>
        <dbReference type="ARBA" id="ARBA00023136"/>
    </source>
</evidence>
<comment type="similarity">
    <text evidence="8">Belongs to the binding-protein-dependent transport system permease family.</text>
</comment>
<evidence type="ECO:0000313" key="13">
    <source>
        <dbReference type="Proteomes" id="UP000474104"/>
    </source>
</evidence>
<evidence type="ECO:0000256" key="8">
    <source>
        <dbReference type="RuleBase" id="RU363032"/>
    </source>
</evidence>
<keyword evidence="3" id="KW-1003">Cell membrane</keyword>
<dbReference type="EMBL" id="RHJS01000002">
    <property type="protein sequence ID" value="RRK34578.1"/>
    <property type="molecule type" value="Genomic_DNA"/>
</dbReference>
<keyword evidence="6 8" id="KW-1133">Transmembrane helix</keyword>
<dbReference type="InterPro" id="IPR000515">
    <property type="entry name" value="MetI-like"/>
</dbReference>
<dbReference type="HOGENOM" id="CLU_016047_3_2_9"/>
<feature type="transmembrane region" description="Helical" evidence="8">
    <location>
        <begin position="60"/>
        <end position="84"/>
    </location>
</feature>
<feature type="transmembrane region" description="Helical" evidence="8">
    <location>
        <begin position="230"/>
        <end position="252"/>
    </location>
</feature>
<keyword evidence="7 8" id="KW-0472">Membrane</keyword>
<dbReference type="GO" id="GO:0005886">
    <property type="term" value="C:plasma membrane"/>
    <property type="evidence" value="ECO:0007669"/>
    <property type="project" value="UniProtKB-SubCell"/>
</dbReference>
<dbReference type="Proteomes" id="UP000474104">
    <property type="component" value="Unassembled WGS sequence"/>
</dbReference>
<dbReference type="RefSeq" id="WP_004079974.1">
    <property type="nucleotide sequence ID" value="NZ_CASCYM010000003.1"/>
</dbReference>
<comment type="subcellular location">
    <subcellularLocation>
        <location evidence="1">Cell inner membrane</location>
        <topology evidence="1">Multi-pass membrane protein</topology>
    </subcellularLocation>
    <subcellularLocation>
        <location evidence="8">Cell membrane</location>
        <topology evidence="8">Multi-pass membrane protein</topology>
    </subcellularLocation>
</comment>
<dbReference type="Gene3D" id="1.10.3720.10">
    <property type="entry name" value="MetI-like"/>
    <property type="match status" value="1"/>
</dbReference>
<dbReference type="GO" id="GO:0055085">
    <property type="term" value="P:transmembrane transport"/>
    <property type="evidence" value="ECO:0007669"/>
    <property type="project" value="InterPro"/>
</dbReference>
<keyword evidence="2 8" id="KW-0813">Transport</keyword>
<evidence type="ECO:0000256" key="6">
    <source>
        <dbReference type="ARBA" id="ARBA00022989"/>
    </source>
</evidence>
<keyword evidence="5 8" id="KW-0812">Transmembrane</keyword>
<sequence length="260" mass="29066">MKRKKTFPYVVLTLTCIFLLIPFLATLVYSFTVGWTKLLPAGWTLKYWGQAFTEPELWPAILRGVLISIPPILICNVVVILALYTSVVYYPKLEKYIQAICMVPNSLKGVIIAIPVLALYAGTPTIFSNRMVMLVCIYSISILPFVYQGIRNNLHGINVTQLLEAAEILGAGKLYAFVRIVLPSMLSGILVSSLLALSTVFGDFAIIKIIAGNKFETVQMLLYNSRVIVLQYQCVIVIIMFTATLVISQTVFRFQNKKRG</sequence>
<keyword evidence="12" id="KW-1185">Reference proteome</keyword>
<organism evidence="11 12">
    <name type="scientific">Schaedlerella arabinosiphila</name>
    <dbReference type="NCBI Taxonomy" id="2044587"/>
    <lineage>
        <taxon>Bacteria</taxon>
        <taxon>Bacillati</taxon>
        <taxon>Bacillota</taxon>
        <taxon>Clostridia</taxon>
        <taxon>Lachnospirales</taxon>
        <taxon>Lachnospiraceae</taxon>
        <taxon>Schaedlerella</taxon>
    </lineage>
</organism>
<feature type="transmembrane region" description="Helical" evidence="8">
    <location>
        <begin position="127"/>
        <end position="147"/>
    </location>
</feature>
<evidence type="ECO:0000313" key="12">
    <source>
        <dbReference type="Proteomes" id="UP000274920"/>
    </source>
</evidence>
<evidence type="ECO:0000256" key="3">
    <source>
        <dbReference type="ARBA" id="ARBA00022475"/>
    </source>
</evidence>
<dbReference type="STRING" id="2044587.C824_02660"/>
<reference evidence="11" key="1">
    <citation type="submission" date="2018-10" db="EMBL/GenBank/DDBJ databases">
        <title>Schaedlerella arabinophila gen. nov. sp. nov., isolated from the mouse intestinal tract and comparative analysis with the genome of the closely related altered Schaedler flora strain ASF502.</title>
        <authorList>
            <person name="Miyake S."/>
            <person name="Soh M."/>
            <person name="Seedorf H."/>
        </authorList>
    </citation>
    <scope>NUCLEOTIDE SEQUENCE [LARGE SCALE GENOMIC DNA]</scope>
    <source>
        <strain evidence="11">DSM 106076</strain>
    </source>
</reference>
<proteinExistence type="inferred from homology"/>
<comment type="caution">
    <text evidence="11">The sequence shown here is derived from an EMBL/GenBank/DDBJ whole genome shotgun (WGS) entry which is preliminary data.</text>
</comment>
<reference evidence="10 13" key="2">
    <citation type="submission" date="2019-07" db="EMBL/GenBank/DDBJ databases">
        <title>Draft genome sequences of 15 bacterial species constituting the stable defined intestinal microbiota of the GM15 gnotobiotic mouse model.</title>
        <authorList>
            <person name="Elie C."/>
            <person name="Mathieu A."/>
            <person name="Saliou A."/>
            <person name="Darnaud M."/>
            <person name="Leulier F."/>
            <person name="Tamellini A."/>
        </authorList>
    </citation>
    <scope>NUCLEOTIDE SEQUENCE [LARGE SCALE GENOMIC DNA]</scope>
    <source>
        <strain evidence="13">ASF 502</strain>
        <strain evidence="10">MD300</strain>
    </source>
</reference>